<keyword evidence="1" id="KW-0732">Signal</keyword>
<dbReference type="Proteomes" id="UP001231915">
    <property type="component" value="Unassembled WGS sequence"/>
</dbReference>
<accession>A0ABT7EDX3</accession>
<evidence type="ECO:0000313" key="3">
    <source>
        <dbReference type="Proteomes" id="UP001231915"/>
    </source>
</evidence>
<feature type="chain" id="PRO_5045486855" evidence="1">
    <location>
        <begin position="22"/>
        <end position="102"/>
    </location>
</feature>
<name>A0ABT7EDX3_9GAMM</name>
<gene>
    <name evidence="2" type="ORF">QNM18_00160</name>
</gene>
<sequence>MKVAIILLSSLLALSSINANAAMGFDEFFELSRSKWFEPCMFQSTLSFSEYLALLVADGAITPEVVPYALSNGYVPETAWPFAPEIVVDICKARSRNFASLD</sequence>
<reference evidence="2 3" key="1">
    <citation type="submission" date="2023-05" db="EMBL/GenBank/DDBJ databases">
        <title>Pseudoalteromonas ardens sp. nov., Pseudoalteromonas obscura sp. nov., and Pseudoalteromonas umbrosa sp. nov., isolated from the coral Montipora capitata.</title>
        <authorList>
            <person name="Thomas E.M."/>
            <person name="Smith E.M."/>
            <person name="Papke E."/>
            <person name="Shlafstein M.D."/>
            <person name="Oline D.K."/>
            <person name="Videau P."/>
            <person name="Saw J.H."/>
            <person name="Strangman W.K."/>
            <person name="Ushijima B."/>
        </authorList>
    </citation>
    <scope>NUCLEOTIDE SEQUENCE [LARGE SCALE GENOMIC DNA]</scope>
    <source>
        <strain evidence="2 3">P94</strain>
    </source>
</reference>
<dbReference type="RefSeq" id="WP_023397514.1">
    <property type="nucleotide sequence ID" value="NZ_JASJUT010000001.1"/>
</dbReference>
<comment type="caution">
    <text evidence="2">The sequence shown here is derived from an EMBL/GenBank/DDBJ whole genome shotgun (WGS) entry which is preliminary data.</text>
</comment>
<dbReference type="GeneID" id="29921200"/>
<keyword evidence="3" id="KW-1185">Reference proteome</keyword>
<evidence type="ECO:0000256" key="1">
    <source>
        <dbReference type="SAM" id="SignalP"/>
    </source>
</evidence>
<feature type="signal peptide" evidence="1">
    <location>
        <begin position="1"/>
        <end position="21"/>
    </location>
</feature>
<organism evidence="2 3">
    <name type="scientific">Pseudoalteromonas obscura</name>
    <dbReference type="NCBI Taxonomy" id="3048491"/>
    <lineage>
        <taxon>Bacteria</taxon>
        <taxon>Pseudomonadati</taxon>
        <taxon>Pseudomonadota</taxon>
        <taxon>Gammaproteobacteria</taxon>
        <taxon>Alteromonadales</taxon>
        <taxon>Pseudoalteromonadaceae</taxon>
        <taxon>Pseudoalteromonas</taxon>
    </lineage>
</organism>
<evidence type="ECO:0000313" key="2">
    <source>
        <dbReference type="EMBL" id="MDK2593476.1"/>
    </source>
</evidence>
<proteinExistence type="predicted"/>
<protein>
    <submittedName>
        <fullName evidence="2">Uncharacterized protein</fullName>
    </submittedName>
</protein>
<dbReference type="EMBL" id="JASJUT010000001">
    <property type="protein sequence ID" value="MDK2593476.1"/>
    <property type="molecule type" value="Genomic_DNA"/>
</dbReference>